<dbReference type="InterPro" id="IPR016655">
    <property type="entry name" value="PFD3"/>
</dbReference>
<evidence type="ECO:0000313" key="7">
    <source>
        <dbReference type="EMBL" id="KZV93630.1"/>
    </source>
</evidence>
<evidence type="ECO:0000256" key="5">
    <source>
        <dbReference type="SAM" id="Coils"/>
    </source>
</evidence>
<feature type="coiled-coil region" evidence="5">
    <location>
        <begin position="130"/>
        <end position="164"/>
    </location>
</feature>
<reference evidence="7 8" key="1">
    <citation type="journal article" date="2016" name="Mol. Biol. Evol.">
        <title>Comparative Genomics of Early-Diverging Mushroom-Forming Fungi Provides Insights into the Origins of Lignocellulose Decay Capabilities.</title>
        <authorList>
            <person name="Nagy L.G."/>
            <person name="Riley R."/>
            <person name="Tritt A."/>
            <person name="Adam C."/>
            <person name="Daum C."/>
            <person name="Floudas D."/>
            <person name="Sun H."/>
            <person name="Yadav J.S."/>
            <person name="Pangilinan J."/>
            <person name="Larsson K.H."/>
            <person name="Matsuura K."/>
            <person name="Barry K."/>
            <person name="Labutti K."/>
            <person name="Kuo R."/>
            <person name="Ohm R.A."/>
            <person name="Bhattacharya S.S."/>
            <person name="Shirouzu T."/>
            <person name="Yoshinaga Y."/>
            <person name="Martin F.M."/>
            <person name="Grigoriev I.V."/>
            <person name="Hibbett D.S."/>
        </authorList>
    </citation>
    <scope>NUCLEOTIDE SEQUENCE [LARGE SCALE GENOMIC DNA]</scope>
    <source>
        <strain evidence="7 8">HHB12029</strain>
    </source>
</reference>
<gene>
    <name evidence="6" type="ORF">EXIGLDRAFT_615166</name>
    <name evidence="7" type="ORF">EXIGLDRAFT_767853</name>
</gene>
<evidence type="ECO:0000256" key="1">
    <source>
        <dbReference type="ARBA" id="ARBA00010048"/>
    </source>
</evidence>
<proteinExistence type="inferred from homology"/>
<dbReference type="SUPFAM" id="SSF46579">
    <property type="entry name" value="Prefoldin"/>
    <property type="match status" value="1"/>
</dbReference>
<evidence type="ECO:0000313" key="6">
    <source>
        <dbReference type="EMBL" id="KZV91872.1"/>
    </source>
</evidence>
<dbReference type="EMBL" id="KV425986">
    <property type="protein sequence ID" value="KZV93630.1"/>
    <property type="molecule type" value="Genomic_DNA"/>
</dbReference>
<evidence type="ECO:0000256" key="4">
    <source>
        <dbReference type="PIRNR" id="PIRNR016396"/>
    </source>
</evidence>
<dbReference type="EMBL" id="KV426019">
    <property type="protein sequence ID" value="KZV91872.1"/>
    <property type="molecule type" value="Genomic_DNA"/>
</dbReference>
<dbReference type="GO" id="GO:0007017">
    <property type="term" value="P:microtubule-based process"/>
    <property type="evidence" value="ECO:0007669"/>
    <property type="project" value="TreeGrafter"/>
</dbReference>
<name>A0A165IN20_EXIGL</name>
<evidence type="ECO:0000313" key="8">
    <source>
        <dbReference type="Proteomes" id="UP000077266"/>
    </source>
</evidence>
<dbReference type="PIRSF" id="PIRSF016396">
    <property type="entry name" value="Prefoldin_subunit_3"/>
    <property type="match status" value="1"/>
</dbReference>
<dbReference type="GO" id="GO:0005737">
    <property type="term" value="C:cytoplasm"/>
    <property type="evidence" value="ECO:0007669"/>
    <property type="project" value="UniProtKB-ARBA"/>
</dbReference>
<dbReference type="AlphaFoldDB" id="A0A165IN20"/>
<accession>A0A165IN20</accession>
<organism evidence="7 8">
    <name type="scientific">Exidia glandulosa HHB12029</name>
    <dbReference type="NCBI Taxonomy" id="1314781"/>
    <lineage>
        <taxon>Eukaryota</taxon>
        <taxon>Fungi</taxon>
        <taxon>Dikarya</taxon>
        <taxon>Basidiomycota</taxon>
        <taxon>Agaricomycotina</taxon>
        <taxon>Agaricomycetes</taxon>
        <taxon>Auriculariales</taxon>
        <taxon>Exidiaceae</taxon>
        <taxon>Exidia</taxon>
    </lineage>
</organism>
<dbReference type="GO" id="GO:0015631">
    <property type="term" value="F:tubulin binding"/>
    <property type="evidence" value="ECO:0007669"/>
    <property type="project" value="TreeGrafter"/>
</dbReference>
<dbReference type="GO" id="GO:0007021">
    <property type="term" value="P:tubulin complex assembly"/>
    <property type="evidence" value="ECO:0007669"/>
    <property type="project" value="TreeGrafter"/>
</dbReference>
<dbReference type="FunCoup" id="A0A165IN20">
    <property type="interactions" value="595"/>
</dbReference>
<comment type="function">
    <text evidence="4">Binds specifically to cytosolic chaperonin (c-CPN) and transfers target proteins to it. Binds to nascent polypeptide chain and promotes folding in an environment in which there are many competing pathways for nonnative proteins.</text>
</comment>
<evidence type="ECO:0000256" key="3">
    <source>
        <dbReference type="ARBA" id="ARBA00023186"/>
    </source>
</evidence>
<dbReference type="OrthoDB" id="6375174at2759"/>
<dbReference type="PANTHER" id="PTHR12409">
    <property type="entry name" value="PREFOLDIN SUBUNIT 3"/>
    <property type="match status" value="1"/>
</dbReference>
<dbReference type="GO" id="GO:0006457">
    <property type="term" value="P:protein folding"/>
    <property type="evidence" value="ECO:0007669"/>
    <property type="project" value="UniProtKB-UniRule"/>
</dbReference>
<dbReference type="InterPro" id="IPR009053">
    <property type="entry name" value="Prefoldin"/>
</dbReference>
<protein>
    <recommendedName>
        <fullName evidence="4">Prefoldin subunit 3</fullName>
    </recommendedName>
</protein>
<sequence length="194" mass="22319">MALQAPKETNPRGIPRAPFVSDVAEFIGGPTVEVENTLKEFQEAMAKYKYMEQNLAQRRTALQDKIPDIRKTLAMVQFLQQQRQKREEDGDDESTPIRTTFELNETLYAEADIPPTDTVYLWLGANVMLAYKLNEAAELLESKKSAAEQNLAHVDEDLEFLREQQTVMEVNTARVYNWDVRRRRLARQAAEAID</sequence>
<dbReference type="InterPro" id="IPR004127">
    <property type="entry name" value="Prefoldin_subunit_alpha"/>
</dbReference>
<comment type="subunit">
    <text evidence="2 4">Heterohexamer of two PFD-alpha type and four PFD-beta type subunits.</text>
</comment>
<keyword evidence="5" id="KW-0175">Coiled coil</keyword>
<dbReference type="Proteomes" id="UP000077266">
    <property type="component" value="Unassembled WGS sequence"/>
</dbReference>
<comment type="similarity">
    <text evidence="1 4">Belongs to the prefoldin subunit alpha family.</text>
</comment>
<keyword evidence="8" id="KW-1185">Reference proteome</keyword>
<dbReference type="FunFam" id="1.10.287.370:FF:000001">
    <property type="entry name" value="Prefoldin subunit 3"/>
    <property type="match status" value="1"/>
</dbReference>
<dbReference type="STRING" id="1314781.A0A165IN20"/>
<keyword evidence="3 4" id="KW-0143">Chaperone</keyword>
<dbReference type="CDD" id="cd23156">
    <property type="entry name" value="Prefoldin_3"/>
    <property type="match status" value="1"/>
</dbReference>
<evidence type="ECO:0000256" key="2">
    <source>
        <dbReference type="ARBA" id="ARBA00011695"/>
    </source>
</evidence>
<dbReference type="Gene3D" id="1.10.287.370">
    <property type="match status" value="1"/>
</dbReference>
<dbReference type="GO" id="GO:0016272">
    <property type="term" value="C:prefoldin complex"/>
    <property type="evidence" value="ECO:0007669"/>
    <property type="project" value="UniProtKB-UniRule"/>
</dbReference>
<dbReference type="Pfam" id="PF02996">
    <property type="entry name" value="Prefoldin"/>
    <property type="match status" value="1"/>
</dbReference>
<dbReference type="PANTHER" id="PTHR12409:SF0">
    <property type="entry name" value="PREFOLDIN SUBUNIT 3"/>
    <property type="match status" value="1"/>
</dbReference>